<dbReference type="PANTHER" id="PTHR22911:SF137">
    <property type="entry name" value="SOLUTE CARRIER FAMILY 35 MEMBER G2-RELATED"/>
    <property type="match status" value="1"/>
</dbReference>
<dbReference type="InterPro" id="IPR000620">
    <property type="entry name" value="EamA_dom"/>
</dbReference>
<dbReference type="Pfam" id="PF00892">
    <property type="entry name" value="EamA"/>
    <property type="match status" value="2"/>
</dbReference>
<feature type="transmembrane region" description="Helical" evidence="1">
    <location>
        <begin position="194"/>
        <end position="216"/>
    </location>
</feature>
<protein>
    <recommendedName>
        <fullName evidence="2">EamA domain-containing protein</fullName>
    </recommendedName>
</protein>
<feature type="transmembrane region" description="Helical" evidence="1">
    <location>
        <begin position="222"/>
        <end position="240"/>
    </location>
</feature>
<evidence type="ECO:0000259" key="2">
    <source>
        <dbReference type="Pfam" id="PF00892"/>
    </source>
</evidence>
<evidence type="ECO:0000256" key="1">
    <source>
        <dbReference type="SAM" id="Phobius"/>
    </source>
</evidence>
<feature type="domain" description="EamA" evidence="2">
    <location>
        <begin position="163"/>
        <end position="291"/>
    </location>
</feature>
<keyword evidence="4" id="KW-1185">Reference proteome</keyword>
<feature type="transmembrane region" description="Helical" evidence="1">
    <location>
        <begin position="45"/>
        <end position="68"/>
    </location>
</feature>
<feature type="domain" description="EamA" evidence="2">
    <location>
        <begin position="23"/>
        <end position="149"/>
    </location>
</feature>
<dbReference type="EMBL" id="CAJJDM010000088">
    <property type="protein sequence ID" value="CAD8090065.1"/>
    <property type="molecule type" value="Genomic_DNA"/>
</dbReference>
<proteinExistence type="predicted"/>
<feature type="transmembrane region" description="Helical" evidence="1">
    <location>
        <begin position="159"/>
        <end position="182"/>
    </location>
</feature>
<feature type="transmembrane region" description="Helical" evidence="1">
    <location>
        <begin position="135"/>
        <end position="153"/>
    </location>
</feature>
<reference evidence="3" key="1">
    <citation type="submission" date="2021-01" db="EMBL/GenBank/DDBJ databases">
        <authorList>
            <consortium name="Genoscope - CEA"/>
            <person name="William W."/>
        </authorList>
    </citation>
    <scope>NUCLEOTIDE SEQUENCE</scope>
</reference>
<evidence type="ECO:0000313" key="3">
    <source>
        <dbReference type="EMBL" id="CAD8090065.1"/>
    </source>
</evidence>
<accession>A0A8S1NM37</accession>
<dbReference type="AlphaFoldDB" id="A0A8S1NM37"/>
<sequence>MVLNNIIGRLQTLEQQNIERVSIGYILVAYFFHSLQFTTYKYAHFNILTQALFFRSFFTLIILFFGQYKYDFYPKDKVQLLFFSQLLVAIGASFLFYGIYYITTSEAAVINSTTAVWSQIISLIVNKEPITKSRMINTFICIIGIVLIVNPKLSQENDMNRIIACLSVLICSIVQAAGFSNLKQIGKDVRPTITTFYFHLAVIFVMSVQHQYIAIFEYFDHYFLYILAYGLFSLSGHLLQFRAQALVSYEKLCNYPFSQMIYQIFFDYFIFGKILSIQGLLGGGLIVFGIFKQLQEDRKIK</sequence>
<name>A0A8S1NM37_PARPR</name>
<feature type="transmembrane region" description="Helical" evidence="1">
    <location>
        <begin position="277"/>
        <end position="294"/>
    </location>
</feature>
<comment type="caution">
    <text evidence="3">The sequence shown here is derived from an EMBL/GenBank/DDBJ whole genome shotgun (WGS) entry which is preliminary data.</text>
</comment>
<feature type="transmembrane region" description="Helical" evidence="1">
    <location>
        <begin position="21"/>
        <end position="39"/>
    </location>
</feature>
<dbReference type="GO" id="GO:0016020">
    <property type="term" value="C:membrane"/>
    <property type="evidence" value="ECO:0007669"/>
    <property type="project" value="InterPro"/>
</dbReference>
<organism evidence="3 4">
    <name type="scientific">Paramecium primaurelia</name>
    <dbReference type="NCBI Taxonomy" id="5886"/>
    <lineage>
        <taxon>Eukaryota</taxon>
        <taxon>Sar</taxon>
        <taxon>Alveolata</taxon>
        <taxon>Ciliophora</taxon>
        <taxon>Intramacronucleata</taxon>
        <taxon>Oligohymenophorea</taxon>
        <taxon>Peniculida</taxon>
        <taxon>Parameciidae</taxon>
        <taxon>Paramecium</taxon>
    </lineage>
</organism>
<feature type="transmembrane region" description="Helical" evidence="1">
    <location>
        <begin position="80"/>
        <end position="102"/>
    </location>
</feature>
<keyword evidence="1" id="KW-0472">Membrane</keyword>
<gene>
    <name evidence="3" type="ORF">PPRIM_AZ9-3.1.T0850080</name>
</gene>
<keyword evidence="1" id="KW-1133">Transmembrane helix</keyword>
<dbReference type="OMA" id="MSVQHQY"/>
<evidence type="ECO:0000313" key="4">
    <source>
        <dbReference type="Proteomes" id="UP000688137"/>
    </source>
</evidence>
<keyword evidence="1" id="KW-0812">Transmembrane</keyword>
<dbReference type="PANTHER" id="PTHR22911">
    <property type="entry name" value="ACYL-MALONYL CONDENSING ENZYME-RELATED"/>
    <property type="match status" value="1"/>
</dbReference>
<dbReference type="Proteomes" id="UP000688137">
    <property type="component" value="Unassembled WGS sequence"/>
</dbReference>